<dbReference type="PROSITE" id="PS50259">
    <property type="entry name" value="G_PROTEIN_RECEP_F3_4"/>
    <property type="match status" value="1"/>
</dbReference>
<name>A0AAW1EYD5_ZOAVI</name>
<dbReference type="Pfam" id="PF22572">
    <property type="entry name" value="GPR158_179_EC"/>
    <property type="match status" value="1"/>
</dbReference>
<protein>
    <recommendedName>
        <fullName evidence="20">G-protein coupled receptors family 3 profile domain-containing protein</fullName>
    </recommendedName>
</protein>
<dbReference type="Proteomes" id="UP001488805">
    <property type="component" value="Unassembled WGS sequence"/>
</dbReference>
<feature type="transmembrane region" description="Helical" evidence="18">
    <location>
        <begin position="482"/>
        <end position="501"/>
    </location>
</feature>
<evidence type="ECO:0000256" key="2">
    <source>
        <dbReference type="ARBA" id="ARBA00007242"/>
    </source>
</evidence>
<dbReference type="GO" id="GO:0004930">
    <property type="term" value="F:G protein-coupled receptor activity"/>
    <property type="evidence" value="ECO:0007669"/>
    <property type="project" value="UniProtKB-KW"/>
</dbReference>
<evidence type="ECO:0000313" key="22">
    <source>
        <dbReference type="Proteomes" id="UP001488805"/>
    </source>
</evidence>
<feature type="region of interest" description="Disordered" evidence="17">
    <location>
        <begin position="1311"/>
        <end position="1363"/>
    </location>
</feature>
<dbReference type="GO" id="GO:0043005">
    <property type="term" value="C:neuron projection"/>
    <property type="evidence" value="ECO:0007669"/>
    <property type="project" value="UniProtKB-SubCell"/>
</dbReference>
<evidence type="ECO:0000256" key="16">
    <source>
        <dbReference type="ARBA" id="ARBA00034104"/>
    </source>
</evidence>
<feature type="transmembrane region" description="Helical" evidence="18">
    <location>
        <begin position="449"/>
        <end position="470"/>
    </location>
</feature>
<feature type="transmembrane region" description="Helical" evidence="18">
    <location>
        <begin position="608"/>
        <end position="626"/>
    </location>
</feature>
<accession>A0AAW1EYD5</accession>
<feature type="domain" description="G-protein coupled receptors family 3 profile" evidence="20">
    <location>
        <begin position="412"/>
        <end position="662"/>
    </location>
</feature>
<feature type="compositionally biased region" description="Polar residues" evidence="17">
    <location>
        <begin position="1324"/>
        <end position="1335"/>
    </location>
</feature>
<feature type="compositionally biased region" description="Polar residues" evidence="17">
    <location>
        <begin position="1213"/>
        <end position="1227"/>
    </location>
</feature>
<feature type="transmembrane region" description="Helical" evidence="18">
    <location>
        <begin position="414"/>
        <end position="437"/>
    </location>
</feature>
<evidence type="ECO:0000256" key="1">
    <source>
        <dbReference type="ARBA" id="ARBA00004487"/>
    </source>
</evidence>
<feature type="region of interest" description="Disordered" evidence="17">
    <location>
        <begin position="944"/>
        <end position="975"/>
    </location>
</feature>
<feature type="compositionally biased region" description="Basic and acidic residues" evidence="17">
    <location>
        <begin position="781"/>
        <end position="805"/>
    </location>
</feature>
<feature type="compositionally biased region" description="Polar residues" evidence="17">
    <location>
        <begin position="1115"/>
        <end position="1134"/>
    </location>
</feature>
<evidence type="ECO:0000256" key="5">
    <source>
        <dbReference type="ARBA" id="ARBA00022729"/>
    </source>
</evidence>
<keyword evidence="15" id="KW-0966">Cell projection</keyword>
<keyword evidence="10" id="KW-1015">Disulfide bond</keyword>
<keyword evidence="8" id="KW-0297">G-protein coupled receptor</keyword>
<organism evidence="21 22">
    <name type="scientific">Zoarces viviparus</name>
    <name type="common">Viviparous eelpout</name>
    <name type="synonym">Blennius viviparus</name>
    <dbReference type="NCBI Taxonomy" id="48416"/>
    <lineage>
        <taxon>Eukaryota</taxon>
        <taxon>Metazoa</taxon>
        <taxon>Chordata</taxon>
        <taxon>Craniata</taxon>
        <taxon>Vertebrata</taxon>
        <taxon>Euteleostomi</taxon>
        <taxon>Actinopterygii</taxon>
        <taxon>Neopterygii</taxon>
        <taxon>Teleostei</taxon>
        <taxon>Neoteleostei</taxon>
        <taxon>Acanthomorphata</taxon>
        <taxon>Eupercaria</taxon>
        <taxon>Perciformes</taxon>
        <taxon>Cottioidei</taxon>
        <taxon>Zoarcales</taxon>
        <taxon>Zoarcidae</taxon>
        <taxon>Zoarcinae</taxon>
        <taxon>Zoarces</taxon>
    </lineage>
</organism>
<feature type="compositionally biased region" description="Polar residues" evidence="17">
    <location>
        <begin position="1153"/>
        <end position="1167"/>
    </location>
</feature>
<feature type="chain" id="PRO_5043777314" description="G-protein coupled receptors family 3 profile domain-containing protein" evidence="19">
    <location>
        <begin position="18"/>
        <end position="1363"/>
    </location>
</feature>
<dbReference type="InterPro" id="IPR017978">
    <property type="entry name" value="GPCR_3_C"/>
</dbReference>
<evidence type="ECO:0000256" key="10">
    <source>
        <dbReference type="ARBA" id="ARBA00023157"/>
    </source>
</evidence>
<keyword evidence="13" id="KW-0807">Transducer</keyword>
<evidence type="ECO:0000256" key="12">
    <source>
        <dbReference type="ARBA" id="ARBA00023180"/>
    </source>
</evidence>
<feature type="compositionally biased region" description="Basic and acidic residues" evidence="17">
    <location>
        <begin position="953"/>
        <end position="969"/>
    </location>
</feature>
<dbReference type="PANTHER" id="PTHR32546:SF11">
    <property type="entry name" value="G-PROTEIN COUPLED RECEPTOR 158-RELATED"/>
    <property type="match status" value="1"/>
</dbReference>
<feature type="region of interest" description="Disordered" evidence="17">
    <location>
        <begin position="760"/>
        <end position="876"/>
    </location>
</feature>
<dbReference type="InterPro" id="IPR043458">
    <property type="entry name" value="GPR158/179"/>
</dbReference>
<evidence type="ECO:0000256" key="11">
    <source>
        <dbReference type="ARBA" id="ARBA00023170"/>
    </source>
</evidence>
<evidence type="ECO:0000256" key="13">
    <source>
        <dbReference type="ARBA" id="ARBA00023224"/>
    </source>
</evidence>
<evidence type="ECO:0000256" key="14">
    <source>
        <dbReference type="ARBA" id="ARBA00023257"/>
    </source>
</evidence>
<evidence type="ECO:0000256" key="17">
    <source>
        <dbReference type="SAM" id="MobiDB-lite"/>
    </source>
</evidence>
<dbReference type="Gene3D" id="3.30.450.20">
    <property type="entry name" value="PAS domain"/>
    <property type="match status" value="1"/>
</dbReference>
<keyword evidence="14" id="KW-0628">Postsynaptic cell membrane</keyword>
<keyword evidence="11" id="KW-0675">Receptor</keyword>
<feature type="signal peptide" evidence="19">
    <location>
        <begin position="1"/>
        <end position="17"/>
    </location>
</feature>
<dbReference type="InterPro" id="IPR054714">
    <property type="entry name" value="GPR158_179_extracellular"/>
</dbReference>
<feature type="transmembrane region" description="Helical" evidence="18">
    <location>
        <begin position="576"/>
        <end position="596"/>
    </location>
</feature>
<evidence type="ECO:0000256" key="8">
    <source>
        <dbReference type="ARBA" id="ARBA00023040"/>
    </source>
</evidence>
<feature type="compositionally biased region" description="Basic and acidic residues" evidence="17">
    <location>
        <begin position="844"/>
        <end position="853"/>
    </location>
</feature>
<keyword evidence="5 19" id="KW-0732">Signal</keyword>
<dbReference type="EMBL" id="JBCEZU010000112">
    <property type="protein sequence ID" value="KAK9527516.1"/>
    <property type="molecule type" value="Genomic_DNA"/>
</dbReference>
<feature type="compositionally biased region" description="Basic residues" evidence="17">
    <location>
        <begin position="764"/>
        <end position="774"/>
    </location>
</feature>
<evidence type="ECO:0000256" key="3">
    <source>
        <dbReference type="ARBA" id="ARBA00022475"/>
    </source>
</evidence>
<feature type="compositionally biased region" description="Basic and acidic residues" evidence="17">
    <location>
        <begin position="1228"/>
        <end position="1269"/>
    </location>
</feature>
<dbReference type="CDD" id="cd15293">
    <property type="entry name" value="7tmC_GPR158-like"/>
    <property type="match status" value="1"/>
</dbReference>
<evidence type="ECO:0000256" key="6">
    <source>
        <dbReference type="ARBA" id="ARBA00022989"/>
    </source>
</evidence>
<comment type="caution">
    <text evidence="21">The sequence shown here is derived from an EMBL/GenBank/DDBJ whole genome shotgun (WGS) entry which is preliminary data.</text>
</comment>
<dbReference type="Pfam" id="PF00003">
    <property type="entry name" value="7tm_3"/>
    <property type="match status" value="1"/>
</dbReference>
<evidence type="ECO:0000256" key="18">
    <source>
        <dbReference type="SAM" id="Phobius"/>
    </source>
</evidence>
<evidence type="ECO:0000313" key="21">
    <source>
        <dbReference type="EMBL" id="KAK9527516.1"/>
    </source>
</evidence>
<keyword evidence="22" id="KW-1185">Reference proteome</keyword>
<gene>
    <name evidence="21" type="ORF">VZT92_014073</name>
</gene>
<feature type="transmembrane region" description="Helical" evidence="18">
    <location>
        <begin position="522"/>
        <end position="543"/>
    </location>
</feature>
<keyword evidence="12" id="KW-0325">Glycoprotein</keyword>
<keyword evidence="6 18" id="KW-1133">Transmembrane helix</keyword>
<evidence type="ECO:0000256" key="4">
    <source>
        <dbReference type="ARBA" id="ARBA00022692"/>
    </source>
</evidence>
<evidence type="ECO:0000256" key="9">
    <source>
        <dbReference type="ARBA" id="ARBA00023136"/>
    </source>
</evidence>
<evidence type="ECO:0000259" key="20">
    <source>
        <dbReference type="PROSITE" id="PS50259"/>
    </source>
</evidence>
<dbReference type="PANTHER" id="PTHR32546">
    <property type="entry name" value="G-PROTEIN COUPLED RECEPTOR 158-RELATED"/>
    <property type="match status" value="1"/>
</dbReference>
<keyword evidence="3" id="KW-1003">Cell membrane</keyword>
<evidence type="ECO:0000256" key="7">
    <source>
        <dbReference type="ARBA" id="ARBA00023018"/>
    </source>
</evidence>
<keyword evidence="9 18" id="KW-0472">Membrane</keyword>
<comment type="similarity">
    <text evidence="2">Belongs to the G-protein coupled receptor 3 family.</text>
</comment>
<feature type="region of interest" description="Disordered" evidence="17">
    <location>
        <begin position="1032"/>
        <end position="1280"/>
    </location>
</feature>
<keyword evidence="4 18" id="KW-0812">Transmembrane</keyword>
<reference evidence="21 22" key="1">
    <citation type="journal article" date="2024" name="Genome Biol. Evol.">
        <title>Chromosome-level genome assembly of the viviparous eelpout Zoarces viviparus.</title>
        <authorList>
            <person name="Fuhrmann N."/>
            <person name="Brasseur M.V."/>
            <person name="Bakowski C.E."/>
            <person name="Podsiadlowski L."/>
            <person name="Prost S."/>
            <person name="Krehenwinkel H."/>
            <person name="Mayer C."/>
        </authorList>
    </citation>
    <scope>NUCLEOTIDE SEQUENCE [LARGE SCALE GENOMIC DNA]</scope>
    <source>
        <strain evidence="21">NO-MEL_2022_Ind0_liver</strain>
    </source>
</reference>
<evidence type="ECO:0000256" key="15">
    <source>
        <dbReference type="ARBA" id="ARBA00023273"/>
    </source>
</evidence>
<proteinExistence type="inferred from homology"/>
<keyword evidence="7" id="KW-0770">Synapse</keyword>
<comment type="subcellular location">
    <subcellularLocation>
        <location evidence="1">Cell projection</location>
        <location evidence="1">Neuron projection</location>
    </subcellularLocation>
    <subcellularLocation>
        <location evidence="16">Postsynaptic cell membrane</location>
        <topology evidence="16">Multi-pass membrane protein</topology>
    </subcellularLocation>
</comment>
<dbReference type="GO" id="GO:0045211">
    <property type="term" value="C:postsynaptic membrane"/>
    <property type="evidence" value="ECO:0007669"/>
    <property type="project" value="UniProtKB-SubCell"/>
</dbReference>
<feature type="compositionally biased region" description="Low complexity" evidence="17">
    <location>
        <begin position="1056"/>
        <end position="1065"/>
    </location>
</feature>
<feature type="region of interest" description="Disordered" evidence="17">
    <location>
        <begin position="361"/>
        <end position="386"/>
    </location>
</feature>
<evidence type="ECO:0000256" key="19">
    <source>
        <dbReference type="SAM" id="SignalP"/>
    </source>
</evidence>
<sequence length="1363" mass="151342">MAVFRLSLLLHVGFVIGSNHEYAEWSARGGEDAGAREAIYGAQTHRRQLAQLRAPQHPPPGETAKKAEEHLPRVVTAFLHTGDSTTLKRANCSRRYELTSLRGRSRGTPHHSMGSVLDTVLHATNFLNMILQANRSREQSLRRDIEWYHALVRSVLEGDAKIHRAVVTFGGGSSAEGPSVLLQATRAGGEIVLQDLSGVAHRHLHNRTVDTEWYHGVKDRKKPSFHKRVLSQDFRSLDNSLKRGESFIPDKAHVKWSAPYLECENGNFVPRWLLTLSAAFYGLKPNLSPEFRGVVRVDINLQDVDIDQCSTDGWFAGTHRCNLTTMECSPIHGHGFILDKYTCRCKTGFYHPNRVAVNGFTRRGRGRGRKGNAADSGPNADEGSSSDCLPCQQGCAYCKDETPCVAREDGALRLAVVSFQCLCMLIGFVSMVLVYYFRRNKSIRASGLVLLEAILCGALLLYFPVGILYFQPSVFRCILLRWVRLLGFATVYGTLTLKLYRVLKVFLSRTAQRIPYMTSWRVLRLLGIILLIVCWFLVAWTSAVCQNPDRKLALIDVGYTPDGLQFSMCLLDRWDYMMAVAEFLFLLWAVYLCYAVRTVPSAFHEPRYMAIAVHNELVLTAIFYVIRFTLAPELHPDWMLLLFFTHTHLTVTVTLGLLLIPKFLFAGAHMRDDIVSEAYEDELDMGRSGSYLNSSITSAWSEHSLDPEDIRTPEETGHLSSINGCGVRSCNSLWEKRTNEELKKLYSQLEIYKRKKMLANNPHLQKKRSSKKGLGRSLMRRITEIPESVHRQCSREDKEAGEHGSNRNSICMLKKNPFDPTHQSKPAKEETLKNKVFSLKKSHSSYDHVRDQNEDSNSSATDKMEETPAEGSLLDTLMGKQLVKKQSSENMSVPSESTESVPLVCKSASAHNLSADKKPVHPRASMLQKSLSVIASAKEMTLGFTGKTQSTEDSNKKSQPKSKDTRVNAEPENECQPKMIVSQSVEYKQTAAMGRLMKQPVSSSQPSICSDPVKGKDLYDLSEVCPWEVEDVPTPSENKVQKHVSIAPKETTTVHGGSSAKGGKAQKQKASDQSPSSGRLSKESQRTTAVRADVCPWEDGGESQGSQEEGSKQKTYSQASKPAKTQQPHSTTESSKTHRVEVCPWDLEEPQKTTELARSPDVTTQRKGPSPVDGKGRSILSDPSKAGGSLQPPSSKADVCPWDHDSAAVSPISERTPSPSRASQTKESPSKKKDTSSPRTAEKEKSKDADDEKSRTKAKDKIKSSEKHASQQKMAEVCPWDVESHQEVPVVEKRKSANVGAAKAKPVDVCPWDFEDTSDKKGTDTGSVVKQSNPNPKGGAASTGKKADVCPWDFEDSASSKKA</sequence>